<organism evidence="1 2">
    <name type="scientific">Aurantimonas coralicida</name>
    <dbReference type="NCBI Taxonomy" id="182270"/>
    <lineage>
        <taxon>Bacteria</taxon>
        <taxon>Pseudomonadati</taxon>
        <taxon>Pseudomonadota</taxon>
        <taxon>Alphaproteobacteria</taxon>
        <taxon>Hyphomicrobiales</taxon>
        <taxon>Aurantimonadaceae</taxon>
        <taxon>Aurantimonas</taxon>
    </lineage>
</organism>
<dbReference type="Proteomes" id="UP000885680">
    <property type="component" value="Unassembled WGS sequence"/>
</dbReference>
<reference evidence="1" key="1">
    <citation type="journal article" date="2020" name="mSystems">
        <title>Genome- and Community-Level Interaction Insights into Carbon Utilization and Element Cycling Functions of Hydrothermarchaeota in Hydrothermal Sediment.</title>
        <authorList>
            <person name="Zhou Z."/>
            <person name="Liu Y."/>
            <person name="Xu W."/>
            <person name="Pan J."/>
            <person name="Luo Z.H."/>
            <person name="Li M."/>
        </authorList>
    </citation>
    <scope>NUCLEOTIDE SEQUENCE</scope>
    <source>
        <strain evidence="1">HyVt-347</strain>
    </source>
</reference>
<name>A0A9C9TFQ0_9HYPH</name>
<sequence>MGCSVGRFVRHPMVDTYPMPKDGWTCFHCGEAFKKAGAAADHFGDDPTHGEPACVLKLANGDRGLVVELRKAVRRGQRFADKNESLEYQLDAATRGYARIAGARNEHEAFMEYDAMEGRALTAEAIIADMARRVPAMVEASRRRVCSLGSVIGRSEPEGKTDA</sequence>
<protein>
    <submittedName>
        <fullName evidence="1">Uncharacterized protein</fullName>
    </submittedName>
</protein>
<accession>A0A9C9TFQ0</accession>
<evidence type="ECO:0000313" key="1">
    <source>
        <dbReference type="EMBL" id="HET99461.1"/>
    </source>
</evidence>
<dbReference type="EMBL" id="DRGN01000051">
    <property type="protein sequence ID" value="HET99461.1"/>
    <property type="molecule type" value="Genomic_DNA"/>
</dbReference>
<comment type="caution">
    <text evidence="1">The sequence shown here is derived from an EMBL/GenBank/DDBJ whole genome shotgun (WGS) entry which is preliminary data.</text>
</comment>
<proteinExistence type="predicted"/>
<evidence type="ECO:0000313" key="2">
    <source>
        <dbReference type="Proteomes" id="UP000885680"/>
    </source>
</evidence>
<gene>
    <name evidence="1" type="ORF">ENH89_03630</name>
</gene>
<dbReference type="AlphaFoldDB" id="A0A9C9TFQ0"/>